<protein>
    <submittedName>
        <fullName evidence="2">Uncharacterized protein</fullName>
    </submittedName>
</protein>
<dbReference type="AlphaFoldDB" id="A0A1C0YJN7"/>
<evidence type="ECO:0000313" key="3">
    <source>
        <dbReference type="Proteomes" id="UP000093199"/>
    </source>
</evidence>
<keyword evidence="3" id="KW-1185">Reference proteome</keyword>
<evidence type="ECO:0000256" key="1">
    <source>
        <dbReference type="SAM" id="SignalP"/>
    </source>
</evidence>
<accession>A0A1C0YJN7</accession>
<sequence length="473" mass="52468">MNFSHTVTTIAACAVVATAIPVTATAETWTQTFTPIHDVAPNYVFTVTFNDVPTAERITTIDIIGADDVSVTLDQTQPLAYVSATGLHYDEDYELHITLANDNHYRVAFTTAARPASAIQQQAAEAFAQLQQATTLDVSLLPIASRYEDILLDLELAFGDYAQITELEASLSTLTAQLYQLTDSFSALQAVLTEAATLVTTATFSQQEVETMYEELVLTLEDAVLHVENVADLPIAEAQQTLEAMQSIATTNPLTVDLVLLQPLLQQTLSQFEDQYAVDSSAFITYLYALHDDIDDARSITDETLIHELTENVYTALDDAETMLELLPDIVTQRLAATTILQQYNEHIEALPALQEAVTALEHASTSFTTVLTEATTSDDVWDALDQFTATNELYADDFDILLDDAYLHELTQYETIYEQWFDTQSDAFLVSDAFMAFDEALFNAYDYTNDTMLDHLQTVKRAYLQAQEGSVH</sequence>
<dbReference type="EMBL" id="MASJ01000003">
    <property type="protein sequence ID" value="OCS87388.1"/>
    <property type="molecule type" value="Genomic_DNA"/>
</dbReference>
<organism evidence="2 3">
    <name type="scientific">Caryophanon tenue</name>
    <dbReference type="NCBI Taxonomy" id="33978"/>
    <lineage>
        <taxon>Bacteria</taxon>
        <taxon>Bacillati</taxon>
        <taxon>Bacillota</taxon>
        <taxon>Bacilli</taxon>
        <taxon>Bacillales</taxon>
        <taxon>Caryophanaceae</taxon>
        <taxon>Caryophanon</taxon>
    </lineage>
</organism>
<comment type="caution">
    <text evidence="2">The sequence shown here is derived from an EMBL/GenBank/DDBJ whole genome shotgun (WGS) entry which is preliminary data.</text>
</comment>
<keyword evidence="1" id="KW-0732">Signal</keyword>
<reference evidence="2 3" key="1">
    <citation type="submission" date="2016-07" db="EMBL/GenBank/DDBJ databases">
        <title>Caryophanon tenue genome sequencing.</title>
        <authorList>
            <person name="Verma A."/>
            <person name="Pal Y."/>
            <person name="Krishnamurthi S."/>
        </authorList>
    </citation>
    <scope>NUCLEOTIDE SEQUENCE [LARGE SCALE GENOMIC DNA]</scope>
    <source>
        <strain evidence="2 3">DSM 14152</strain>
    </source>
</reference>
<feature type="chain" id="PRO_5008649126" evidence="1">
    <location>
        <begin position="27"/>
        <end position="473"/>
    </location>
</feature>
<proteinExistence type="predicted"/>
<feature type="signal peptide" evidence="1">
    <location>
        <begin position="1"/>
        <end position="26"/>
    </location>
</feature>
<dbReference type="RefSeq" id="WP_066542843.1">
    <property type="nucleotide sequence ID" value="NZ_MASJ01000003.1"/>
</dbReference>
<name>A0A1C0YJN7_9BACL</name>
<evidence type="ECO:0000313" key="2">
    <source>
        <dbReference type="EMBL" id="OCS87388.1"/>
    </source>
</evidence>
<dbReference type="STRING" id="33978.A6M13_08700"/>
<gene>
    <name evidence="2" type="ORF">A6M13_08700</name>
</gene>
<dbReference type="Proteomes" id="UP000093199">
    <property type="component" value="Unassembled WGS sequence"/>
</dbReference>